<feature type="transmembrane region" description="Helical" evidence="2">
    <location>
        <begin position="689"/>
        <end position="710"/>
    </location>
</feature>
<organism evidence="4 5">
    <name type="scientific">Coprinopsis marcescibilis</name>
    <name type="common">Agaric fungus</name>
    <name type="synonym">Psathyrella marcescibilis</name>
    <dbReference type="NCBI Taxonomy" id="230819"/>
    <lineage>
        <taxon>Eukaryota</taxon>
        <taxon>Fungi</taxon>
        <taxon>Dikarya</taxon>
        <taxon>Basidiomycota</taxon>
        <taxon>Agaricomycotina</taxon>
        <taxon>Agaricomycetes</taxon>
        <taxon>Agaricomycetidae</taxon>
        <taxon>Agaricales</taxon>
        <taxon>Agaricineae</taxon>
        <taxon>Psathyrellaceae</taxon>
        <taxon>Coprinopsis</taxon>
    </lineage>
</organism>
<dbReference type="Proteomes" id="UP000307440">
    <property type="component" value="Unassembled WGS sequence"/>
</dbReference>
<keyword evidence="5" id="KW-1185">Reference proteome</keyword>
<name>A0A5C3L051_COPMA</name>
<feature type="region of interest" description="Disordered" evidence="1">
    <location>
        <begin position="52"/>
        <end position="82"/>
    </location>
</feature>
<dbReference type="STRING" id="230819.A0A5C3L051"/>
<evidence type="ECO:0000313" key="5">
    <source>
        <dbReference type="Proteomes" id="UP000307440"/>
    </source>
</evidence>
<dbReference type="OrthoDB" id="2657661at2759"/>
<feature type="compositionally biased region" description="Polar residues" evidence="1">
    <location>
        <begin position="66"/>
        <end position="82"/>
    </location>
</feature>
<proteinExistence type="predicted"/>
<feature type="chain" id="PRO_5022701775" description="WW domain-containing protein" evidence="3">
    <location>
        <begin position="16"/>
        <end position="811"/>
    </location>
</feature>
<dbReference type="AlphaFoldDB" id="A0A5C3L051"/>
<accession>A0A5C3L051</accession>
<evidence type="ECO:0000256" key="1">
    <source>
        <dbReference type="SAM" id="MobiDB-lite"/>
    </source>
</evidence>
<feature type="compositionally biased region" description="Basic and acidic residues" evidence="1">
    <location>
        <begin position="167"/>
        <end position="179"/>
    </location>
</feature>
<gene>
    <name evidence="4" type="ORF">FA15DRAFT_667838</name>
</gene>
<evidence type="ECO:0000256" key="3">
    <source>
        <dbReference type="SAM" id="SignalP"/>
    </source>
</evidence>
<keyword evidence="2" id="KW-0812">Transmembrane</keyword>
<protein>
    <recommendedName>
        <fullName evidence="6">WW domain-containing protein</fullName>
    </recommendedName>
</protein>
<feature type="region of interest" description="Disordered" evidence="1">
    <location>
        <begin position="142"/>
        <end position="204"/>
    </location>
</feature>
<keyword evidence="3" id="KW-0732">Signal</keyword>
<reference evidence="4 5" key="1">
    <citation type="journal article" date="2019" name="Nat. Ecol. Evol.">
        <title>Megaphylogeny resolves global patterns of mushroom evolution.</title>
        <authorList>
            <person name="Varga T."/>
            <person name="Krizsan K."/>
            <person name="Foldi C."/>
            <person name="Dima B."/>
            <person name="Sanchez-Garcia M."/>
            <person name="Sanchez-Ramirez S."/>
            <person name="Szollosi G.J."/>
            <person name="Szarkandi J.G."/>
            <person name="Papp V."/>
            <person name="Albert L."/>
            <person name="Andreopoulos W."/>
            <person name="Angelini C."/>
            <person name="Antonin V."/>
            <person name="Barry K.W."/>
            <person name="Bougher N.L."/>
            <person name="Buchanan P."/>
            <person name="Buyck B."/>
            <person name="Bense V."/>
            <person name="Catcheside P."/>
            <person name="Chovatia M."/>
            <person name="Cooper J."/>
            <person name="Damon W."/>
            <person name="Desjardin D."/>
            <person name="Finy P."/>
            <person name="Geml J."/>
            <person name="Haridas S."/>
            <person name="Hughes K."/>
            <person name="Justo A."/>
            <person name="Karasinski D."/>
            <person name="Kautmanova I."/>
            <person name="Kiss B."/>
            <person name="Kocsube S."/>
            <person name="Kotiranta H."/>
            <person name="LaButti K.M."/>
            <person name="Lechner B.E."/>
            <person name="Liimatainen K."/>
            <person name="Lipzen A."/>
            <person name="Lukacs Z."/>
            <person name="Mihaltcheva S."/>
            <person name="Morgado L.N."/>
            <person name="Niskanen T."/>
            <person name="Noordeloos M.E."/>
            <person name="Ohm R.A."/>
            <person name="Ortiz-Santana B."/>
            <person name="Ovrebo C."/>
            <person name="Racz N."/>
            <person name="Riley R."/>
            <person name="Savchenko A."/>
            <person name="Shiryaev A."/>
            <person name="Soop K."/>
            <person name="Spirin V."/>
            <person name="Szebenyi C."/>
            <person name="Tomsovsky M."/>
            <person name="Tulloss R.E."/>
            <person name="Uehling J."/>
            <person name="Grigoriev I.V."/>
            <person name="Vagvolgyi C."/>
            <person name="Papp T."/>
            <person name="Martin F.M."/>
            <person name="Miettinen O."/>
            <person name="Hibbett D.S."/>
            <person name="Nagy L.G."/>
        </authorList>
    </citation>
    <scope>NUCLEOTIDE SEQUENCE [LARGE SCALE GENOMIC DNA]</scope>
    <source>
        <strain evidence="4 5">CBS 121175</strain>
    </source>
</reference>
<evidence type="ECO:0000256" key="2">
    <source>
        <dbReference type="SAM" id="Phobius"/>
    </source>
</evidence>
<evidence type="ECO:0008006" key="6">
    <source>
        <dbReference type="Google" id="ProtNLM"/>
    </source>
</evidence>
<dbReference type="EMBL" id="ML210178">
    <property type="protein sequence ID" value="TFK26157.1"/>
    <property type="molecule type" value="Genomic_DNA"/>
</dbReference>
<feature type="signal peptide" evidence="3">
    <location>
        <begin position="1"/>
        <end position="15"/>
    </location>
</feature>
<keyword evidence="2" id="KW-0472">Membrane</keyword>
<evidence type="ECO:0000313" key="4">
    <source>
        <dbReference type="EMBL" id="TFK26157.1"/>
    </source>
</evidence>
<feature type="transmembrane region" description="Helical" evidence="2">
    <location>
        <begin position="603"/>
        <end position="622"/>
    </location>
</feature>
<keyword evidence="2" id="KW-1133">Transmembrane helix</keyword>
<sequence length="811" mass="91132">MGISLLRQLIAVVRALFLKGKGIATQSLHKILRALALVWKLLRSQFGWKTRGNNIKPGPPREKTTTYDTTNDCKNNDSNGSETQLVTTNQLTDTTKATPNIIPLDSSISCSLHPYPYIHPNQSRTSLSNGIRAARSAHSLAVSARNSHRSSQHLEYYDRMTPSPNPSHEEYTFDVRSPDKATPGTPSPVPPLPHRAHSMSSPQLGTGAVSHEIIELARRRVASPMGSIEVLPTASIHHSTVPDINLNHVRICPVSPELFQRYDRAKFAPKDDTTFTVKSLTRSFKEHPDPPGWTPILHPEGLLYFYHAEMKAVTEADLYNKEYYQQATEDLDTLYDFIRANEVTLPNNYTLALDLNVDPEDGVILTDYYFADHDLKAIFWLDSWEASNFGSWQQGAKSISHIRHELEAQYWHHCMLYPSTFPWSPGCANELRDLIFHYIGDATTSAFSTTPYDLDELYRMLGLVNSLKKCTGSEHVLGASSLLARIMLVFARQRFYNWHGLPEARIYRDQSVYGTKQKRTLLITILSPLLFNAPDVHLLNLEKMWVDGIMHNAVWSHSIKKLNDDWQEFILYATVLLNANVAFLAIQSIDIDQEGYRSPVQMASYLSTVSSIGSVIIGLLLIRQNRTRAHGTATDVCNFLKERSHPTLGLETLAILYSLPYALLLWGMASFLAAFAWNCFENSSISTRTIMGVAWFILFALLVWTVWMGWVHSESEVDTLPTPDPEPREGTGIGIHVKQPTMHCDDPIIRHAASDTGSIRSQTTQPANGAEYRPEQGAVVPAQTGRKLSWPVISRILNLKRTSCDSEKTAV</sequence>
<feature type="transmembrane region" description="Helical" evidence="2">
    <location>
        <begin position="654"/>
        <end position="677"/>
    </location>
</feature>